<feature type="region of interest" description="Disordered" evidence="1">
    <location>
        <begin position="356"/>
        <end position="375"/>
    </location>
</feature>
<feature type="non-terminal residue" evidence="4">
    <location>
        <position position="1"/>
    </location>
</feature>
<evidence type="ECO:0000259" key="2">
    <source>
        <dbReference type="Pfam" id="PF04466"/>
    </source>
</evidence>
<evidence type="ECO:0000256" key="1">
    <source>
        <dbReference type="SAM" id="MobiDB-lite"/>
    </source>
</evidence>
<name>A0A1T2KZY6_9GAMM</name>
<dbReference type="Proteomes" id="UP000190198">
    <property type="component" value="Unassembled WGS sequence"/>
</dbReference>
<gene>
    <name evidence="4" type="ORF">BOW52_08780</name>
</gene>
<protein>
    <recommendedName>
        <fullName evidence="6">Terminase</fullName>
    </recommendedName>
</protein>
<dbReference type="PANTHER" id="PTHR39184:SF1">
    <property type="entry name" value="PBSX PHAGE TERMINASE LARGE SUBUNIT"/>
    <property type="match status" value="1"/>
</dbReference>
<dbReference type="InterPro" id="IPR052380">
    <property type="entry name" value="Viral_DNA_packaging_terminase"/>
</dbReference>
<dbReference type="Gene3D" id="3.30.420.280">
    <property type="match status" value="1"/>
</dbReference>
<dbReference type="Pfam" id="PF17288">
    <property type="entry name" value="Terminase_3C"/>
    <property type="match status" value="1"/>
</dbReference>
<comment type="caution">
    <text evidence="4">The sequence shown here is derived from an EMBL/GenBank/DDBJ whole genome shotgun (WGS) entry which is preliminary data.</text>
</comment>
<dbReference type="InterPro" id="IPR027417">
    <property type="entry name" value="P-loop_NTPase"/>
</dbReference>
<feature type="domain" description="Phage terminase large subunit N-terminal" evidence="2">
    <location>
        <begin position="1"/>
        <end position="180"/>
    </location>
</feature>
<dbReference type="InterPro" id="IPR035413">
    <property type="entry name" value="Terminase_L_C"/>
</dbReference>
<reference evidence="4 5" key="1">
    <citation type="submission" date="2016-11" db="EMBL/GenBank/DDBJ databases">
        <title>Mixed transmission modes and dynamic genome evolution in an obligate animal-bacterial symbiosis.</title>
        <authorList>
            <person name="Russell S.L."/>
            <person name="Corbett-Detig R.B."/>
            <person name="Cavanaugh C.M."/>
        </authorList>
    </citation>
    <scope>NUCLEOTIDE SEQUENCE [LARGE SCALE GENOMIC DNA]</scope>
    <source>
        <strain evidence="4">Sp-SM6</strain>
    </source>
</reference>
<dbReference type="RefSeq" id="WP_135568183.1">
    <property type="nucleotide sequence ID" value="NZ_MPRK01000191.1"/>
</dbReference>
<dbReference type="InterPro" id="IPR035412">
    <property type="entry name" value="Terminase_L_N"/>
</dbReference>
<proteinExistence type="predicted"/>
<dbReference type="AlphaFoldDB" id="A0A1T2KZY6"/>
<organism evidence="4 5">
    <name type="scientific">Solemya elarraichensis gill symbiont</name>
    <dbReference type="NCBI Taxonomy" id="1918949"/>
    <lineage>
        <taxon>Bacteria</taxon>
        <taxon>Pseudomonadati</taxon>
        <taxon>Pseudomonadota</taxon>
        <taxon>Gammaproteobacteria</taxon>
        <taxon>sulfur-oxidizing symbionts</taxon>
    </lineage>
</organism>
<feature type="compositionally biased region" description="Basic residues" evidence="1">
    <location>
        <begin position="357"/>
        <end position="369"/>
    </location>
</feature>
<evidence type="ECO:0000313" key="4">
    <source>
        <dbReference type="EMBL" id="OOZ38320.1"/>
    </source>
</evidence>
<dbReference type="Pfam" id="PF04466">
    <property type="entry name" value="Terminase_3"/>
    <property type="match status" value="1"/>
</dbReference>
<feature type="domain" description="Phage terminase large subunit C-terminal" evidence="3">
    <location>
        <begin position="212"/>
        <end position="353"/>
    </location>
</feature>
<evidence type="ECO:0000313" key="5">
    <source>
        <dbReference type="Proteomes" id="UP000190198"/>
    </source>
</evidence>
<dbReference type="Gene3D" id="3.40.50.300">
    <property type="entry name" value="P-loop containing nucleotide triphosphate hydrolases"/>
    <property type="match status" value="1"/>
</dbReference>
<accession>A0A1T2KZY6</accession>
<dbReference type="OrthoDB" id="5684611at2"/>
<dbReference type="PANTHER" id="PTHR39184">
    <property type="match status" value="1"/>
</dbReference>
<dbReference type="InterPro" id="IPR006437">
    <property type="entry name" value="Phage_terminase_lsu"/>
</dbReference>
<dbReference type="NCBIfam" id="TIGR01547">
    <property type="entry name" value="phage_term_2"/>
    <property type="match status" value="1"/>
</dbReference>
<sequence>KSHFFAEKLIARCIRNQGTRWACIREVQKSLDKSAKQLIEDKLDYLAVRDGFRVTNSFIETPGEGVIIFEGMQNHTADSIKSLEGFDFAWVEEAQTLSQRSLDLLRPTIRKEDSELWFSWNPENADDPVDVLLRGDNPPPNSTVIQVNYIDNPLFPEVLKEEMEYDKSRDVDKYTHIWLGAYQKNSEARIFHNWKVEEFDIPKDAVIRQGADWGFSIDPTVLVQCFIEGRTLYVPYEAYKVNCEIVDTPVLFLTVPNSEKWPITADSARPETISHLQKNGYPKVMPAVKGARSIEEGLEFLKSYDIVVHPRCQHVIDELSMYSYKTDPMTGKVLPVIDDKNNHTIDSLRYACEGARRLGKSKPKSKPRRQASWMS</sequence>
<evidence type="ECO:0000259" key="3">
    <source>
        <dbReference type="Pfam" id="PF17288"/>
    </source>
</evidence>
<dbReference type="EMBL" id="MPRK01000191">
    <property type="protein sequence ID" value="OOZ38320.1"/>
    <property type="molecule type" value="Genomic_DNA"/>
</dbReference>
<keyword evidence="5" id="KW-1185">Reference proteome</keyword>
<evidence type="ECO:0008006" key="6">
    <source>
        <dbReference type="Google" id="ProtNLM"/>
    </source>
</evidence>